<dbReference type="GO" id="GO:0009225">
    <property type="term" value="P:nucleotide-sugar metabolic process"/>
    <property type="evidence" value="ECO:0007669"/>
    <property type="project" value="InterPro"/>
</dbReference>
<proteinExistence type="inferred from homology"/>
<dbReference type="PANTHER" id="PTHR43000">
    <property type="entry name" value="DTDP-D-GLUCOSE 4,6-DEHYDRATASE-RELATED"/>
    <property type="match status" value="1"/>
</dbReference>
<keyword evidence="5" id="KW-0520">NAD</keyword>
<dbReference type="Pfam" id="PF16363">
    <property type="entry name" value="GDP_Man_Dehyd"/>
    <property type="match status" value="2"/>
</dbReference>
<evidence type="ECO:0000256" key="2">
    <source>
        <dbReference type="ARBA" id="ARBA00001911"/>
    </source>
</evidence>
<dbReference type="Gene3D" id="3.40.50.720">
    <property type="entry name" value="NAD(P)-binding Rossmann-like Domain"/>
    <property type="match status" value="2"/>
</dbReference>
<evidence type="ECO:0000256" key="7">
    <source>
        <dbReference type="RuleBase" id="RU004473"/>
    </source>
</evidence>
<accession>M5SAU5</accession>
<dbReference type="STRING" id="1263868.RESH_04649"/>
<dbReference type="NCBIfam" id="TIGR01181">
    <property type="entry name" value="dTDP_gluc_dehyt"/>
    <property type="match status" value="1"/>
</dbReference>
<evidence type="ECO:0000256" key="3">
    <source>
        <dbReference type="ARBA" id="ARBA00008178"/>
    </source>
</evidence>
<dbReference type="PATRIC" id="fig|1263868.3.peg.5041"/>
<dbReference type="OrthoDB" id="258549at2"/>
<sequence length="431" mass="47093">MPPSTPQRLLITGGAGFIGSNLVRMALADGHEVLNLDALTYAGNLASLSDIELSLNYQFAHVDITNAAAIDATVADYRPDAIMHLAAESHVDRSIDGPSQFIQTNVIGTFNLLQSSLKHYRSLEGDAKDRFRFLHVSTDEVYGSLGETGLFSETTPYDPHSPYSASKASSDHLARAWQDTYGLPVMVTNCSNNYGPYQFPEKLIPVVILKCLRGEPIPVYGKGENIRDWLYVEDHCRALLTVIEKGTPGETYNIGGNNEQRNIDLVHLICNLMDELCPKVPSPPETGESAKVRGISNSNSSKVPSPPGTGERARVKGQENKTPHSTPDGASRSERAKQKSPLSTSGGEGQGEGAKQNSPLSTSGGEGEGEKGYASLITFVTDRPGHDLRYAIDASKIKRELGWEPQEDFESGFRKTVQWYLDNQLWEQDIL</sequence>
<dbReference type="GO" id="GO:0008460">
    <property type="term" value="F:dTDP-glucose 4,6-dehydratase activity"/>
    <property type="evidence" value="ECO:0007669"/>
    <property type="project" value="UniProtKB-EC"/>
</dbReference>
<dbReference type="SUPFAM" id="SSF51735">
    <property type="entry name" value="NAD(P)-binding Rossmann-fold domains"/>
    <property type="match status" value="1"/>
</dbReference>
<dbReference type="RefSeq" id="WP_008670068.1">
    <property type="nucleotide sequence ID" value="NZ_ANOF01000150.1"/>
</dbReference>
<comment type="similarity">
    <text evidence="3 7">Belongs to the NAD(P)-dependent epimerase/dehydratase family. dTDP-glucose dehydratase subfamily.</text>
</comment>
<gene>
    <name evidence="10" type="ORF">RESH_04649</name>
</gene>
<evidence type="ECO:0000256" key="5">
    <source>
        <dbReference type="ARBA" id="ARBA00023027"/>
    </source>
</evidence>
<evidence type="ECO:0000256" key="1">
    <source>
        <dbReference type="ARBA" id="ARBA00001539"/>
    </source>
</evidence>
<feature type="region of interest" description="Disordered" evidence="8">
    <location>
        <begin position="281"/>
        <end position="369"/>
    </location>
</feature>
<dbReference type="InterPro" id="IPR016040">
    <property type="entry name" value="NAD(P)-bd_dom"/>
</dbReference>
<dbReference type="AlphaFoldDB" id="M5SAU5"/>
<comment type="caution">
    <text evidence="10">The sequence shown here is derived from an EMBL/GenBank/DDBJ whole genome shotgun (WGS) entry which is preliminary data.</text>
</comment>
<evidence type="ECO:0000256" key="4">
    <source>
        <dbReference type="ARBA" id="ARBA00011990"/>
    </source>
</evidence>
<dbReference type="Proteomes" id="UP000011996">
    <property type="component" value="Unassembled WGS sequence"/>
</dbReference>
<protein>
    <recommendedName>
        <fullName evidence="4 7">dTDP-glucose 4,6-dehydratase</fullName>
        <ecNumber evidence="4 7">4.2.1.46</ecNumber>
    </recommendedName>
</protein>
<keyword evidence="6 7" id="KW-0456">Lyase</keyword>
<reference evidence="10 11" key="1">
    <citation type="journal article" date="2013" name="Mar. Genomics">
        <title>Expression of sulfatases in Rhodopirellula baltica and the diversity of sulfatases in the genus Rhodopirellula.</title>
        <authorList>
            <person name="Wegner C.E."/>
            <person name="Richter-Heitmann T."/>
            <person name="Klindworth A."/>
            <person name="Klockow C."/>
            <person name="Richter M."/>
            <person name="Achstetter T."/>
            <person name="Glockner F.O."/>
            <person name="Harder J."/>
        </authorList>
    </citation>
    <scope>NUCLEOTIDE SEQUENCE [LARGE SCALE GENOMIC DNA]</scope>
    <source>
        <strain evidence="10 11">SH398</strain>
    </source>
</reference>
<comment type="cofactor">
    <cofactor evidence="2 7">
        <name>NAD(+)</name>
        <dbReference type="ChEBI" id="CHEBI:57540"/>
    </cofactor>
</comment>
<name>M5SAU5_9BACT</name>
<dbReference type="CDD" id="cd05246">
    <property type="entry name" value="dTDP_GD_SDR_e"/>
    <property type="match status" value="1"/>
</dbReference>
<feature type="domain" description="NAD(P)-binding" evidence="9">
    <location>
        <begin position="10"/>
        <end position="272"/>
    </location>
</feature>
<evidence type="ECO:0000259" key="9">
    <source>
        <dbReference type="Pfam" id="PF16363"/>
    </source>
</evidence>
<evidence type="ECO:0000256" key="6">
    <source>
        <dbReference type="ARBA" id="ARBA00023239"/>
    </source>
</evidence>
<evidence type="ECO:0000313" key="10">
    <source>
        <dbReference type="EMBL" id="EMI24777.1"/>
    </source>
</evidence>
<organism evidence="10 11">
    <name type="scientific">Rhodopirellula europaea SH398</name>
    <dbReference type="NCBI Taxonomy" id="1263868"/>
    <lineage>
        <taxon>Bacteria</taxon>
        <taxon>Pseudomonadati</taxon>
        <taxon>Planctomycetota</taxon>
        <taxon>Planctomycetia</taxon>
        <taxon>Pirellulales</taxon>
        <taxon>Pirellulaceae</taxon>
        <taxon>Rhodopirellula</taxon>
    </lineage>
</organism>
<comment type="catalytic activity">
    <reaction evidence="1 7">
        <text>dTDP-alpha-D-glucose = dTDP-4-dehydro-6-deoxy-alpha-D-glucose + H2O</text>
        <dbReference type="Rhea" id="RHEA:17221"/>
        <dbReference type="ChEBI" id="CHEBI:15377"/>
        <dbReference type="ChEBI" id="CHEBI:57477"/>
        <dbReference type="ChEBI" id="CHEBI:57649"/>
        <dbReference type="EC" id="4.2.1.46"/>
    </reaction>
</comment>
<dbReference type="InterPro" id="IPR005888">
    <property type="entry name" value="dTDP_Gluc_deHydtase"/>
</dbReference>
<dbReference type="EC" id="4.2.1.46" evidence="4 7"/>
<evidence type="ECO:0000313" key="11">
    <source>
        <dbReference type="Proteomes" id="UP000011996"/>
    </source>
</evidence>
<feature type="domain" description="NAD(P)-binding" evidence="9">
    <location>
        <begin position="376"/>
        <end position="416"/>
    </location>
</feature>
<evidence type="ECO:0000256" key="8">
    <source>
        <dbReference type="SAM" id="MobiDB-lite"/>
    </source>
</evidence>
<dbReference type="EMBL" id="ANOF01000150">
    <property type="protein sequence ID" value="EMI24777.1"/>
    <property type="molecule type" value="Genomic_DNA"/>
</dbReference>
<dbReference type="Gene3D" id="3.90.25.10">
    <property type="entry name" value="UDP-galactose 4-epimerase, domain 1"/>
    <property type="match status" value="1"/>
</dbReference>
<dbReference type="InterPro" id="IPR036291">
    <property type="entry name" value="NAD(P)-bd_dom_sf"/>
</dbReference>
<feature type="compositionally biased region" description="Basic and acidic residues" evidence="8">
    <location>
        <begin position="311"/>
        <end position="322"/>
    </location>
</feature>